<dbReference type="Pfam" id="PF02518">
    <property type="entry name" value="HATPase_c"/>
    <property type="match status" value="1"/>
</dbReference>
<dbReference type="GO" id="GO:0004673">
    <property type="term" value="F:protein histidine kinase activity"/>
    <property type="evidence" value="ECO:0007669"/>
    <property type="project" value="UniProtKB-EC"/>
</dbReference>
<feature type="transmembrane region" description="Helical" evidence="6">
    <location>
        <begin position="169"/>
        <end position="189"/>
    </location>
</feature>
<dbReference type="InterPro" id="IPR036034">
    <property type="entry name" value="PDZ_sf"/>
</dbReference>
<dbReference type="InterPro" id="IPR036890">
    <property type="entry name" value="HATPase_C_sf"/>
</dbReference>
<evidence type="ECO:0000313" key="9">
    <source>
        <dbReference type="Proteomes" id="UP000182712"/>
    </source>
</evidence>
<feature type="domain" description="Histidine kinase/HSP90-like ATPase" evidence="7">
    <location>
        <begin position="496"/>
        <end position="580"/>
    </location>
</feature>
<dbReference type="RefSeq" id="WP_074627130.1">
    <property type="nucleotide sequence ID" value="NZ_FOGM01000002.1"/>
</dbReference>
<keyword evidence="6" id="KW-0472">Membrane</keyword>
<feature type="transmembrane region" description="Helical" evidence="6">
    <location>
        <begin position="115"/>
        <end position="134"/>
    </location>
</feature>
<evidence type="ECO:0000313" key="8">
    <source>
        <dbReference type="EMBL" id="SER23310.1"/>
    </source>
</evidence>
<proteinExistence type="predicted"/>
<feature type="transmembrane region" description="Helical" evidence="6">
    <location>
        <begin position="267"/>
        <end position="286"/>
    </location>
</feature>
<dbReference type="SUPFAM" id="SSF50156">
    <property type="entry name" value="PDZ domain-like"/>
    <property type="match status" value="1"/>
</dbReference>
<dbReference type="InterPro" id="IPR050482">
    <property type="entry name" value="Sensor_HK_TwoCompSys"/>
</dbReference>
<organism evidence="8 9">
    <name type="scientific">Streptococcus gallolyticus</name>
    <dbReference type="NCBI Taxonomy" id="315405"/>
    <lineage>
        <taxon>Bacteria</taxon>
        <taxon>Bacillati</taxon>
        <taxon>Bacillota</taxon>
        <taxon>Bacilli</taxon>
        <taxon>Lactobacillales</taxon>
        <taxon>Streptococcaceae</taxon>
        <taxon>Streptococcus</taxon>
    </lineage>
</organism>
<feature type="transmembrane region" description="Helical" evidence="6">
    <location>
        <begin position="353"/>
        <end position="371"/>
    </location>
</feature>
<dbReference type="InterPro" id="IPR003594">
    <property type="entry name" value="HATPase_dom"/>
</dbReference>
<evidence type="ECO:0000256" key="1">
    <source>
        <dbReference type="ARBA" id="ARBA00000085"/>
    </source>
</evidence>
<dbReference type="PANTHER" id="PTHR24421:SF10">
    <property type="entry name" value="NITRATE_NITRITE SENSOR PROTEIN NARQ"/>
    <property type="match status" value="1"/>
</dbReference>
<feature type="transmembrane region" description="Helical" evidence="6">
    <location>
        <begin position="326"/>
        <end position="347"/>
    </location>
</feature>
<keyword evidence="6" id="KW-1133">Transmembrane helix</keyword>
<dbReference type="EMBL" id="FOGM01000002">
    <property type="protein sequence ID" value="SER23310.1"/>
    <property type="molecule type" value="Genomic_DNA"/>
</dbReference>
<dbReference type="PANTHER" id="PTHR24421">
    <property type="entry name" value="NITRATE/NITRITE SENSOR PROTEIN NARX-RELATED"/>
    <property type="match status" value="1"/>
</dbReference>
<reference evidence="8 9" key="1">
    <citation type="submission" date="2016-10" db="EMBL/GenBank/DDBJ databases">
        <authorList>
            <person name="de Groot N.N."/>
        </authorList>
    </citation>
    <scope>NUCLEOTIDE SEQUENCE [LARGE SCALE GENOMIC DNA]</scope>
    <source>
        <strain evidence="8 9">VTM2R47</strain>
    </source>
</reference>
<dbReference type="Proteomes" id="UP000182712">
    <property type="component" value="Unassembled WGS sequence"/>
</dbReference>
<evidence type="ECO:0000256" key="3">
    <source>
        <dbReference type="ARBA" id="ARBA00022679"/>
    </source>
</evidence>
<evidence type="ECO:0000256" key="6">
    <source>
        <dbReference type="SAM" id="Phobius"/>
    </source>
</evidence>
<dbReference type="GO" id="GO:0000160">
    <property type="term" value="P:phosphorelay signal transduction system"/>
    <property type="evidence" value="ECO:0007669"/>
    <property type="project" value="UniProtKB-KW"/>
</dbReference>
<evidence type="ECO:0000256" key="4">
    <source>
        <dbReference type="ARBA" id="ARBA00022777"/>
    </source>
</evidence>
<comment type="catalytic activity">
    <reaction evidence="1">
        <text>ATP + protein L-histidine = ADP + protein N-phospho-L-histidine.</text>
        <dbReference type="EC" id="2.7.13.3"/>
    </reaction>
</comment>
<evidence type="ECO:0000256" key="5">
    <source>
        <dbReference type="ARBA" id="ARBA00023012"/>
    </source>
</evidence>
<gene>
    <name evidence="8" type="ORF">SAMN04487840_10249</name>
</gene>
<dbReference type="EC" id="2.7.13.3" evidence="2"/>
<feature type="transmembrane region" description="Helical" evidence="6">
    <location>
        <begin position="292"/>
        <end position="314"/>
    </location>
</feature>
<keyword evidence="4 8" id="KW-0418">Kinase</keyword>
<keyword evidence="6" id="KW-0812">Transmembrane</keyword>
<evidence type="ECO:0000259" key="7">
    <source>
        <dbReference type="Pfam" id="PF02518"/>
    </source>
</evidence>
<keyword evidence="3" id="KW-0808">Transferase</keyword>
<protein>
    <recommendedName>
        <fullName evidence="2">histidine kinase</fullName>
        <ecNumber evidence="2">2.7.13.3</ecNumber>
    </recommendedName>
</protein>
<dbReference type="SUPFAM" id="SSF55874">
    <property type="entry name" value="ATPase domain of HSP90 chaperone/DNA topoisomerase II/histidine kinase"/>
    <property type="match status" value="1"/>
</dbReference>
<feature type="transmembrane region" description="Helical" evidence="6">
    <location>
        <begin position="234"/>
        <end position="255"/>
    </location>
</feature>
<keyword evidence="5" id="KW-0902">Two-component regulatory system</keyword>
<dbReference type="Gene3D" id="3.30.565.10">
    <property type="entry name" value="Histidine kinase-like ATPase, C-terminal domain"/>
    <property type="match status" value="1"/>
</dbReference>
<feature type="transmembrane region" description="Helical" evidence="6">
    <location>
        <begin position="201"/>
        <end position="222"/>
    </location>
</feature>
<accession>A0A1H9MHW8</accession>
<name>A0A1H9MHW8_9STRE</name>
<evidence type="ECO:0000256" key="2">
    <source>
        <dbReference type="ARBA" id="ARBA00012438"/>
    </source>
</evidence>
<sequence>MFGSVKKLGLRIALILFFVIGFYYAIFTSHNHYLGVEADFKNGQWLVTDIHNGGLAKESALTEGDIILKIDHRDSQENALLNKWLIVEQAKSILVEHNQQEKCISFKEKKSFDSLFVIFESIALVLLFWAMLTLKKGKSSKTSRRYSLFLIATAFFLSSLIPSSMGNTLGRFFVVSYITFLPFFIDVFWRASVLKEAVTKLSVFSRIVISYSLITILIFGLVEQFSLPLLVVKYLSNGVFYVSFSFLLILAAISLVKDYSSFLLQKVNLILLTILSLIPLFIGYIFPLPYDLPFSCTIPLLFLPITGAVNHLIVNRLTMTRTHLPLSVVYLLVAIVSTFVMVSFAVMMQFTPVWFVAIYCFLFLLCSLPIIKDFMDMSKQLNYRLDSQTIFSAVEMEREDIAITIHDTIIQDVIYHKKQIESVDSVNKGEVLNTLDDVVFELRELCSNIYPLMIKELGLKNAILELLNKFQKEEPVLIEHEFSFDSLPFESRVSNFILRSIKELITNSILHGNAKQIKLSLFETADQVVVEVCDDGQFIERPDDHKSHFGLNVIAEKLALLGGELQIEKSPTRVRMVLPKGDKNDKNGSN</sequence>
<dbReference type="CDD" id="cd16917">
    <property type="entry name" value="HATPase_UhpB-NarQ-NarX-like"/>
    <property type="match status" value="1"/>
</dbReference>
<feature type="transmembrane region" description="Helical" evidence="6">
    <location>
        <begin position="146"/>
        <end position="163"/>
    </location>
</feature>
<feature type="transmembrane region" description="Helical" evidence="6">
    <location>
        <begin position="12"/>
        <end position="30"/>
    </location>
</feature>
<dbReference type="AlphaFoldDB" id="A0A1H9MHW8"/>